<accession>A0AAN8VKB0</accession>
<reference evidence="3 4" key="1">
    <citation type="submission" date="2023-12" db="EMBL/GenBank/DDBJ databases">
        <title>A high-quality genome assembly for Dillenia turbinata (Dilleniales).</title>
        <authorList>
            <person name="Chanderbali A."/>
        </authorList>
    </citation>
    <scope>NUCLEOTIDE SEQUENCE [LARGE SCALE GENOMIC DNA]</scope>
    <source>
        <strain evidence="3">LSX21</strain>
        <tissue evidence="3">Leaf</tissue>
    </source>
</reference>
<sequence>MSERSLRRRTPVSGRKTGTRHHPSSPSPSPTLHRRGTPPPPTSHHRRSSKLSRPIKIFKKCSSEPALLNLGIAAVRGGSGDDDNRSLESEVQVLYRPQTCMDVFSTSSSPTLFMSPSTQSLGGYKKDAKVVINVEVEGSPGPVRTVVKLGSSVEETIKLVIVQYDKEGRSPQLDPDAISLFELHLSYFSLQSLNKSDLIGDIGSRSFYLRKSNNQQTSFIEDKPEIATDYFVSEIVSSLENPVPPRICLFPVLTQLTAKIIRRTRRICKILGCIGCQ</sequence>
<dbReference type="Pfam" id="PF23156">
    <property type="entry name" value="DUF7054"/>
    <property type="match status" value="1"/>
</dbReference>
<keyword evidence="4" id="KW-1185">Reference proteome</keyword>
<feature type="region of interest" description="Disordered" evidence="1">
    <location>
        <begin position="1"/>
        <end position="53"/>
    </location>
</feature>
<protein>
    <recommendedName>
        <fullName evidence="2">DUF7054 domain-containing protein</fullName>
    </recommendedName>
</protein>
<dbReference type="EMBL" id="JBAMMX010000008">
    <property type="protein sequence ID" value="KAK6935259.1"/>
    <property type="molecule type" value="Genomic_DNA"/>
</dbReference>
<gene>
    <name evidence="3" type="ORF">RJ641_035414</name>
</gene>
<dbReference type="Proteomes" id="UP001370490">
    <property type="component" value="Unassembled WGS sequence"/>
</dbReference>
<dbReference type="PANTHER" id="PTHR33270">
    <property type="entry name" value="BNAC05G50380D PROTEIN"/>
    <property type="match status" value="1"/>
</dbReference>
<feature type="compositionally biased region" description="Basic residues" evidence="1">
    <location>
        <begin position="1"/>
        <end position="10"/>
    </location>
</feature>
<dbReference type="InterPro" id="IPR040358">
    <property type="entry name" value="At4g22758-like"/>
</dbReference>
<evidence type="ECO:0000313" key="4">
    <source>
        <dbReference type="Proteomes" id="UP001370490"/>
    </source>
</evidence>
<organism evidence="3 4">
    <name type="scientific">Dillenia turbinata</name>
    <dbReference type="NCBI Taxonomy" id="194707"/>
    <lineage>
        <taxon>Eukaryota</taxon>
        <taxon>Viridiplantae</taxon>
        <taxon>Streptophyta</taxon>
        <taxon>Embryophyta</taxon>
        <taxon>Tracheophyta</taxon>
        <taxon>Spermatophyta</taxon>
        <taxon>Magnoliopsida</taxon>
        <taxon>eudicotyledons</taxon>
        <taxon>Gunneridae</taxon>
        <taxon>Pentapetalae</taxon>
        <taxon>Dilleniales</taxon>
        <taxon>Dilleniaceae</taxon>
        <taxon>Dillenia</taxon>
    </lineage>
</organism>
<comment type="caution">
    <text evidence="3">The sequence shown here is derived from an EMBL/GenBank/DDBJ whole genome shotgun (WGS) entry which is preliminary data.</text>
</comment>
<evidence type="ECO:0000259" key="2">
    <source>
        <dbReference type="Pfam" id="PF23156"/>
    </source>
</evidence>
<name>A0AAN8VKB0_9MAGN</name>
<evidence type="ECO:0000313" key="3">
    <source>
        <dbReference type="EMBL" id="KAK6935259.1"/>
    </source>
</evidence>
<dbReference type="InterPro" id="IPR055482">
    <property type="entry name" value="DUF7054"/>
</dbReference>
<dbReference type="PANTHER" id="PTHR33270:SF6">
    <property type="entry name" value="OS02G0448600 PROTEIN"/>
    <property type="match status" value="1"/>
</dbReference>
<feature type="domain" description="DUF7054" evidence="2">
    <location>
        <begin position="126"/>
        <end position="210"/>
    </location>
</feature>
<dbReference type="AlphaFoldDB" id="A0AAN8VKB0"/>
<evidence type="ECO:0000256" key="1">
    <source>
        <dbReference type="SAM" id="MobiDB-lite"/>
    </source>
</evidence>
<proteinExistence type="predicted"/>